<dbReference type="GO" id="GO:0008168">
    <property type="term" value="F:methyltransferase activity"/>
    <property type="evidence" value="ECO:0007669"/>
    <property type="project" value="UniProtKB-KW"/>
</dbReference>
<dbReference type="Gene3D" id="3.40.50.150">
    <property type="entry name" value="Vaccinia Virus protein VP39"/>
    <property type="match status" value="1"/>
</dbReference>
<dbReference type="RefSeq" id="XP_064674470.1">
    <property type="nucleotide sequence ID" value="XM_064814419.1"/>
</dbReference>
<proteinExistence type="inferred from homology"/>
<dbReference type="PANTHER" id="PTHR43591:SF110">
    <property type="entry name" value="RHODANESE DOMAIN-CONTAINING PROTEIN"/>
    <property type="match status" value="1"/>
</dbReference>
<name>A0AAN6YWQ9_9PEZI</name>
<keyword evidence="4" id="KW-1185">Reference proteome</keyword>
<dbReference type="SUPFAM" id="SSF53335">
    <property type="entry name" value="S-adenosyl-L-methionine-dependent methyltransferases"/>
    <property type="match status" value="1"/>
</dbReference>
<keyword evidence="3" id="KW-0808">Transferase</keyword>
<sequence length="265" mass="28849">MATVPKTQYNTFAPKYASLEGEVPFSKLEAQLVDLALGDCSGLTILDLGGGNGGPARRAVEAGAAVVDVVDISAEMLRVGRETEARLGRQGRIRWFEADVTRPLATQQVTAADGGDGLRADGYDIVMANWLFDHATSLADLEGMWANIVSYLRPGGRFLGIRSLNVYAEHMSASSAKYGLCLTHIEKIPGGVKYMVDCRVQPPFSFEATSMESTYLRIDDIPRRLGLVDFAVIDPKDTEAVKEDPEFWDDFVKDPSCGVVVARKP</sequence>
<dbReference type="GO" id="GO:0032259">
    <property type="term" value="P:methylation"/>
    <property type="evidence" value="ECO:0007669"/>
    <property type="project" value="UniProtKB-KW"/>
</dbReference>
<feature type="domain" description="Methyltransferase type 12" evidence="2">
    <location>
        <begin position="46"/>
        <end position="158"/>
    </location>
</feature>
<protein>
    <submittedName>
        <fullName evidence="3">S-adenosyl-L-methionine-dependent methyltransferase</fullName>
    </submittedName>
</protein>
<dbReference type="Pfam" id="PF08242">
    <property type="entry name" value="Methyltransf_12"/>
    <property type="match status" value="1"/>
</dbReference>
<dbReference type="Proteomes" id="UP001302812">
    <property type="component" value="Unassembled WGS sequence"/>
</dbReference>
<evidence type="ECO:0000259" key="2">
    <source>
        <dbReference type="Pfam" id="PF08242"/>
    </source>
</evidence>
<dbReference type="EMBL" id="MU853333">
    <property type="protein sequence ID" value="KAK4116900.1"/>
    <property type="molecule type" value="Genomic_DNA"/>
</dbReference>
<comment type="similarity">
    <text evidence="1">Belongs to the methyltransferase superfamily. LaeA methyltransferase family.</text>
</comment>
<dbReference type="InterPro" id="IPR029063">
    <property type="entry name" value="SAM-dependent_MTases_sf"/>
</dbReference>
<comment type="caution">
    <text evidence="3">The sequence shown here is derived from an EMBL/GenBank/DDBJ whole genome shotgun (WGS) entry which is preliminary data.</text>
</comment>
<keyword evidence="3" id="KW-0489">Methyltransferase</keyword>
<dbReference type="InterPro" id="IPR013217">
    <property type="entry name" value="Methyltransf_12"/>
</dbReference>
<evidence type="ECO:0000313" key="4">
    <source>
        <dbReference type="Proteomes" id="UP001302812"/>
    </source>
</evidence>
<dbReference type="PANTHER" id="PTHR43591">
    <property type="entry name" value="METHYLTRANSFERASE"/>
    <property type="match status" value="1"/>
</dbReference>
<dbReference type="AlphaFoldDB" id="A0AAN6YWQ9"/>
<gene>
    <name evidence="3" type="ORF">N656DRAFT_775286</name>
</gene>
<dbReference type="GeneID" id="89938544"/>
<evidence type="ECO:0000313" key="3">
    <source>
        <dbReference type="EMBL" id="KAK4116900.1"/>
    </source>
</evidence>
<evidence type="ECO:0000256" key="1">
    <source>
        <dbReference type="ARBA" id="ARBA00038158"/>
    </source>
</evidence>
<accession>A0AAN6YWQ9</accession>
<reference evidence="3" key="2">
    <citation type="submission" date="2023-05" db="EMBL/GenBank/DDBJ databases">
        <authorList>
            <consortium name="Lawrence Berkeley National Laboratory"/>
            <person name="Steindorff A."/>
            <person name="Hensen N."/>
            <person name="Bonometti L."/>
            <person name="Westerberg I."/>
            <person name="Brannstrom I.O."/>
            <person name="Guillou S."/>
            <person name="Cros-Aarteil S."/>
            <person name="Calhoun S."/>
            <person name="Haridas S."/>
            <person name="Kuo A."/>
            <person name="Mondo S."/>
            <person name="Pangilinan J."/>
            <person name="Riley R."/>
            <person name="Labutti K."/>
            <person name="Andreopoulos B."/>
            <person name="Lipzen A."/>
            <person name="Chen C."/>
            <person name="Yanf M."/>
            <person name="Daum C."/>
            <person name="Ng V."/>
            <person name="Clum A."/>
            <person name="Ohm R."/>
            <person name="Martin F."/>
            <person name="Silar P."/>
            <person name="Natvig D."/>
            <person name="Lalanne C."/>
            <person name="Gautier V."/>
            <person name="Ament-Velasquez S.L."/>
            <person name="Kruys A."/>
            <person name="Hutchinson M.I."/>
            <person name="Powell A.J."/>
            <person name="Barry K."/>
            <person name="Miller A.N."/>
            <person name="Grigoriev I.V."/>
            <person name="Debuchy R."/>
            <person name="Gladieux P."/>
            <person name="Thoren M.H."/>
            <person name="Johannesson H."/>
        </authorList>
    </citation>
    <scope>NUCLEOTIDE SEQUENCE</scope>
    <source>
        <strain evidence="3">CBS 508.74</strain>
    </source>
</reference>
<dbReference type="CDD" id="cd02440">
    <property type="entry name" value="AdoMet_MTases"/>
    <property type="match status" value="1"/>
</dbReference>
<organism evidence="3 4">
    <name type="scientific">Canariomyces notabilis</name>
    <dbReference type="NCBI Taxonomy" id="2074819"/>
    <lineage>
        <taxon>Eukaryota</taxon>
        <taxon>Fungi</taxon>
        <taxon>Dikarya</taxon>
        <taxon>Ascomycota</taxon>
        <taxon>Pezizomycotina</taxon>
        <taxon>Sordariomycetes</taxon>
        <taxon>Sordariomycetidae</taxon>
        <taxon>Sordariales</taxon>
        <taxon>Chaetomiaceae</taxon>
        <taxon>Canariomyces</taxon>
    </lineage>
</organism>
<reference evidence="3" key="1">
    <citation type="journal article" date="2023" name="Mol. Phylogenet. Evol.">
        <title>Genome-scale phylogeny and comparative genomics of the fungal order Sordariales.</title>
        <authorList>
            <person name="Hensen N."/>
            <person name="Bonometti L."/>
            <person name="Westerberg I."/>
            <person name="Brannstrom I.O."/>
            <person name="Guillou S."/>
            <person name="Cros-Aarteil S."/>
            <person name="Calhoun S."/>
            <person name="Haridas S."/>
            <person name="Kuo A."/>
            <person name="Mondo S."/>
            <person name="Pangilinan J."/>
            <person name="Riley R."/>
            <person name="LaButti K."/>
            <person name="Andreopoulos B."/>
            <person name="Lipzen A."/>
            <person name="Chen C."/>
            <person name="Yan M."/>
            <person name="Daum C."/>
            <person name="Ng V."/>
            <person name="Clum A."/>
            <person name="Steindorff A."/>
            <person name="Ohm R.A."/>
            <person name="Martin F."/>
            <person name="Silar P."/>
            <person name="Natvig D.O."/>
            <person name="Lalanne C."/>
            <person name="Gautier V."/>
            <person name="Ament-Velasquez S.L."/>
            <person name="Kruys A."/>
            <person name="Hutchinson M.I."/>
            <person name="Powell A.J."/>
            <person name="Barry K."/>
            <person name="Miller A.N."/>
            <person name="Grigoriev I.V."/>
            <person name="Debuchy R."/>
            <person name="Gladieux P."/>
            <person name="Hiltunen Thoren M."/>
            <person name="Johannesson H."/>
        </authorList>
    </citation>
    <scope>NUCLEOTIDE SEQUENCE</scope>
    <source>
        <strain evidence="3">CBS 508.74</strain>
    </source>
</reference>